<evidence type="ECO:0000259" key="7">
    <source>
        <dbReference type="PROSITE" id="PS51737"/>
    </source>
</evidence>
<proteinExistence type="predicted"/>
<dbReference type="SMART" id="SM00857">
    <property type="entry name" value="Resolvase"/>
    <property type="match status" value="1"/>
</dbReference>
<dbReference type="Proteomes" id="UP000634435">
    <property type="component" value="Unassembled WGS sequence"/>
</dbReference>
<accession>A0ABQ2DER4</accession>
<feature type="domain" description="Recombinase" evidence="7">
    <location>
        <begin position="156"/>
        <end position="276"/>
    </location>
</feature>
<evidence type="ECO:0000313" key="9">
    <source>
        <dbReference type="Proteomes" id="UP000634435"/>
    </source>
</evidence>
<keyword evidence="5" id="KW-0175">Coiled coil</keyword>
<dbReference type="PROSITE" id="PS51737">
    <property type="entry name" value="RECOMBINASE_DNA_BIND"/>
    <property type="match status" value="1"/>
</dbReference>
<dbReference type="Pfam" id="PF07508">
    <property type="entry name" value="Recombinase"/>
    <property type="match status" value="1"/>
</dbReference>
<dbReference type="InterPro" id="IPR025827">
    <property type="entry name" value="Zn_ribbon_recom_dom"/>
</dbReference>
<dbReference type="InterPro" id="IPR011109">
    <property type="entry name" value="DNA_bind_recombinase_dom"/>
</dbReference>
<keyword evidence="3" id="KW-0233">DNA recombination</keyword>
<evidence type="ECO:0000256" key="1">
    <source>
        <dbReference type="ARBA" id="ARBA00022908"/>
    </source>
</evidence>
<keyword evidence="9" id="KW-1185">Reference proteome</keyword>
<feature type="active site" description="O-(5'-phospho-DNA)-serine intermediate" evidence="4">
    <location>
        <position position="12"/>
    </location>
</feature>
<dbReference type="InterPro" id="IPR006118">
    <property type="entry name" value="Recombinase_CS"/>
</dbReference>
<dbReference type="PROSITE" id="PS51736">
    <property type="entry name" value="RECOMBINASES_3"/>
    <property type="match status" value="1"/>
</dbReference>
<keyword evidence="2" id="KW-0238">DNA-binding</keyword>
<sequence length="531" mass="61260">MTKRAAIYARVSTEEQTKGFSLRSQVDYLKEYLERKGYKNIEVFVDDGYSGKNFDRPNIQRLMRNLQQFDAIAVWKVDRLSRNNEHVLNLINNHLKPYDKKLLISTCDIDSSTANGYMFISLLGTFAEYERTQIIERVSSGMEKRAKSGKWNGGKVLGYDSTNGVLSVNDEESLVVKEIFELRANGKGYKSIVNHINTKGYRTKKGNPFGINSIKTILENPIYAGFIRWGKFKNWSEKRRGGKQSNIELVKGEHPAIIDEELWERVQLITREHKEKFPKTSNFEGEFVLSGILKCPQCGKGMVMSKSKKRNSDDYYLYYQCQNFHQKGLAACNSNLIVKEDIEKKVLQRIKGLLTHPQIISGILENIDRERTEGVQESVSELEFLKSEYKEKESEEASLIARVRRAIKNNDEDGERSYNSIISKVVEEKEKIEKQIEEYNIYIKNHSTSLNIDEGLILQALEDFNGLYEIADNKTRKFLLRSLIKKIEVQNDRETIESMTLWFEEGNNLPSSPSLFFGDVLPVNDVRRTVS</sequence>
<dbReference type="InterPro" id="IPR006119">
    <property type="entry name" value="Resolv_N"/>
</dbReference>
<dbReference type="RefSeq" id="WP_188942726.1">
    <property type="nucleotide sequence ID" value="NZ_BMPN01000002.1"/>
</dbReference>
<dbReference type="SUPFAM" id="SSF53041">
    <property type="entry name" value="Resolvase-like"/>
    <property type="match status" value="1"/>
</dbReference>
<evidence type="ECO:0000256" key="4">
    <source>
        <dbReference type="PROSITE-ProRule" id="PRU10137"/>
    </source>
</evidence>
<dbReference type="Gene3D" id="3.40.50.1390">
    <property type="entry name" value="Resolvase, N-terminal catalytic domain"/>
    <property type="match status" value="1"/>
</dbReference>
<evidence type="ECO:0000256" key="3">
    <source>
        <dbReference type="ARBA" id="ARBA00023172"/>
    </source>
</evidence>
<organism evidence="8 9">
    <name type="scientific">Virgibacillus kapii</name>
    <dbReference type="NCBI Taxonomy" id="1638645"/>
    <lineage>
        <taxon>Bacteria</taxon>
        <taxon>Bacillati</taxon>
        <taxon>Bacillota</taxon>
        <taxon>Bacilli</taxon>
        <taxon>Bacillales</taxon>
        <taxon>Bacillaceae</taxon>
        <taxon>Virgibacillus</taxon>
    </lineage>
</organism>
<dbReference type="InterPro" id="IPR038109">
    <property type="entry name" value="DNA_bind_recomb_sf"/>
</dbReference>
<comment type="caution">
    <text evidence="8">The sequence shown here is derived from an EMBL/GenBank/DDBJ whole genome shotgun (WGS) entry which is preliminary data.</text>
</comment>
<reference evidence="9" key="1">
    <citation type="journal article" date="2019" name="Int. J. Syst. Evol. Microbiol.">
        <title>The Global Catalogue of Microorganisms (GCM) 10K type strain sequencing project: providing services to taxonomists for standard genome sequencing and annotation.</title>
        <authorList>
            <consortium name="The Broad Institute Genomics Platform"/>
            <consortium name="The Broad Institute Genome Sequencing Center for Infectious Disease"/>
            <person name="Wu L."/>
            <person name="Ma J."/>
        </authorList>
    </citation>
    <scope>NUCLEOTIDE SEQUENCE [LARGE SCALE GENOMIC DNA]</scope>
    <source>
        <strain evidence="9">JCM 30071</strain>
    </source>
</reference>
<dbReference type="InterPro" id="IPR050639">
    <property type="entry name" value="SSR_resolvase"/>
</dbReference>
<dbReference type="PROSITE" id="PS00397">
    <property type="entry name" value="RECOMBINASES_1"/>
    <property type="match status" value="1"/>
</dbReference>
<gene>
    <name evidence="8" type="ORF">GCM10007111_16970</name>
</gene>
<dbReference type="CDD" id="cd03768">
    <property type="entry name" value="SR_ResInv"/>
    <property type="match status" value="1"/>
</dbReference>
<protein>
    <submittedName>
        <fullName evidence="8">Recombinase RecB</fullName>
    </submittedName>
</protein>
<dbReference type="Pfam" id="PF00239">
    <property type="entry name" value="Resolvase"/>
    <property type="match status" value="1"/>
</dbReference>
<dbReference type="InterPro" id="IPR036162">
    <property type="entry name" value="Resolvase-like_N_sf"/>
</dbReference>
<keyword evidence="1" id="KW-0229">DNA integration</keyword>
<dbReference type="PANTHER" id="PTHR30461">
    <property type="entry name" value="DNA-INVERTASE FROM LAMBDOID PROPHAGE"/>
    <property type="match status" value="1"/>
</dbReference>
<evidence type="ECO:0000256" key="2">
    <source>
        <dbReference type="ARBA" id="ARBA00023125"/>
    </source>
</evidence>
<feature type="domain" description="Resolvase/invertase-type recombinase catalytic" evidence="6">
    <location>
        <begin position="4"/>
        <end position="149"/>
    </location>
</feature>
<name>A0ABQ2DER4_9BACI</name>
<dbReference type="EMBL" id="BMPN01000002">
    <property type="protein sequence ID" value="GGJ55268.1"/>
    <property type="molecule type" value="Genomic_DNA"/>
</dbReference>
<dbReference type="Gene3D" id="3.90.1750.20">
    <property type="entry name" value="Putative Large Serine Recombinase, Chain B, Domain 2"/>
    <property type="match status" value="1"/>
</dbReference>
<evidence type="ECO:0000313" key="8">
    <source>
        <dbReference type="EMBL" id="GGJ55268.1"/>
    </source>
</evidence>
<evidence type="ECO:0000259" key="6">
    <source>
        <dbReference type="PROSITE" id="PS51736"/>
    </source>
</evidence>
<dbReference type="Pfam" id="PF13408">
    <property type="entry name" value="Zn_ribbon_recom"/>
    <property type="match status" value="1"/>
</dbReference>
<evidence type="ECO:0000256" key="5">
    <source>
        <dbReference type="SAM" id="Coils"/>
    </source>
</evidence>
<dbReference type="PANTHER" id="PTHR30461:SF23">
    <property type="entry name" value="DNA RECOMBINASE-RELATED"/>
    <property type="match status" value="1"/>
</dbReference>
<feature type="coiled-coil region" evidence="5">
    <location>
        <begin position="375"/>
        <end position="442"/>
    </location>
</feature>